<gene>
    <name evidence="2" type="ORF">ACFOUW_12915</name>
</gene>
<accession>A0ABV7YC36</accession>
<evidence type="ECO:0000313" key="3">
    <source>
        <dbReference type="Proteomes" id="UP001595699"/>
    </source>
</evidence>
<feature type="domain" description="Dynamin N-terminal" evidence="1">
    <location>
        <begin position="45"/>
        <end position="179"/>
    </location>
</feature>
<dbReference type="InterPro" id="IPR027417">
    <property type="entry name" value="P-loop_NTPase"/>
</dbReference>
<comment type="caution">
    <text evidence="2">The sequence shown here is derived from an EMBL/GenBank/DDBJ whole genome shotgun (WGS) entry which is preliminary data.</text>
</comment>
<organism evidence="2 3">
    <name type="scientific">Tenggerimyces flavus</name>
    <dbReference type="NCBI Taxonomy" id="1708749"/>
    <lineage>
        <taxon>Bacteria</taxon>
        <taxon>Bacillati</taxon>
        <taxon>Actinomycetota</taxon>
        <taxon>Actinomycetes</taxon>
        <taxon>Propionibacteriales</taxon>
        <taxon>Nocardioidaceae</taxon>
        <taxon>Tenggerimyces</taxon>
    </lineage>
</organism>
<sequence length="478" mass="50253">MTPSLRSAVLARLHRLYDDVVPLLSGDDPSATEDARASLAEPLRLAVVGRVSSGKSTLVNALVGRRIAPTSAGECTRVVTWYRFGAPDRADLELVDGSMRPVRLAGQGLPNELDVPAEKVSRLVVHLASGPLRDLTLIDTPGLDTLTAANDAATRRAILGAGKASQRAAGAADALLFLIGDAARRSDVDFLADFRASAGRQSATALNAVGLLAQADRFGSGPFDPRDPFDVAREVAQGLATTHRAELADVLPVSGLLAETARTGRISESLARRVADLAGEEVLALSLRRQDPALQDLYRFFGPYGVGAGRDQAANGAARLKSWCQEVSGIADLENVVRSRLVPRADLLKANRALGVLATAAGRADDAEKALALVETATFDPDLHPLQELRALHALTSEVPGSPLVAQLSRFVDDPDPVALLGIEAGGPDELALAARRRSAEATRTAALAVFPAEADAGRVLARSYQLLARRLRSDAGG</sequence>
<dbReference type="Proteomes" id="UP001595699">
    <property type="component" value="Unassembled WGS sequence"/>
</dbReference>
<evidence type="ECO:0000259" key="1">
    <source>
        <dbReference type="Pfam" id="PF00350"/>
    </source>
</evidence>
<dbReference type="Gene3D" id="3.40.50.300">
    <property type="entry name" value="P-loop containing nucleotide triphosphate hydrolases"/>
    <property type="match status" value="1"/>
</dbReference>
<evidence type="ECO:0000313" key="2">
    <source>
        <dbReference type="EMBL" id="MFC3761738.1"/>
    </source>
</evidence>
<proteinExistence type="predicted"/>
<dbReference type="InterPro" id="IPR051943">
    <property type="entry name" value="TRAFAC_Dynamin-like_GTPase"/>
</dbReference>
<protein>
    <submittedName>
        <fullName evidence="2">Dynamin family protein</fullName>
    </submittedName>
</protein>
<dbReference type="PANTHER" id="PTHR43681">
    <property type="entry name" value="TRANSMEMBRANE GTPASE FZO"/>
    <property type="match status" value="1"/>
</dbReference>
<dbReference type="InterPro" id="IPR045063">
    <property type="entry name" value="Dynamin_N"/>
</dbReference>
<dbReference type="SUPFAM" id="SSF52540">
    <property type="entry name" value="P-loop containing nucleoside triphosphate hydrolases"/>
    <property type="match status" value="1"/>
</dbReference>
<dbReference type="PANTHER" id="PTHR43681:SF1">
    <property type="entry name" value="SARCALUMENIN"/>
    <property type="match status" value="1"/>
</dbReference>
<keyword evidence="3" id="KW-1185">Reference proteome</keyword>
<dbReference type="RefSeq" id="WP_205114389.1">
    <property type="nucleotide sequence ID" value="NZ_JAFBCM010000001.1"/>
</dbReference>
<dbReference type="Pfam" id="PF00350">
    <property type="entry name" value="Dynamin_N"/>
    <property type="match status" value="1"/>
</dbReference>
<name>A0ABV7YC36_9ACTN</name>
<dbReference type="EMBL" id="JBHRZH010000009">
    <property type="protein sequence ID" value="MFC3761738.1"/>
    <property type="molecule type" value="Genomic_DNA"/>
</dbReference>
<reference evidence="3" key="1">
    <citation type="journal article" date="2019" name="Int. J. Syst. Evol. Microbiol.">
        <title>The Global Catalogue of Microorganisms (GCM) 10K type strain sequencing project: providing services to taxonomists for standard genome sequencing and annotation.</title>
        <authorList>
            <consortium name="The Broad Institute Genomics Platform"/>
            <consortium name="The Broad Institute Genome Sequencing Center for Infectious Disease"/>
            <person name="Wu L."/>
            <person name="Ma J."/>
        </authorList>
    </citation>
    <scope>NUCLEOTIDE SEQUENCE [LARGE SCALE GENOMIC DNA]</scope>
    <source>
        <strain evidence="3">CGMCC 4.7241</strain>
    </source>
</reference>